<organism evidence="2 3">
    <name type="scientific">Crocodylus porosus</name>
    <name type="common">Saltwater crocodile</name>
    <name type="synonym">Estuarine crocodile</name>
    <dbReference type="NCBI Taxonomy" id="8502"/>
    <lineage>
        <taxon>Eukaryota</taxon>
        <taxon>Metazoa</taxon>
        <taxon>Chordata</taxon>
        <taxon>Craniata</taxon>
        <taxon>Vertebrata</taxon>
        <taxon>Euteleostomi</taxon>
        <taxon>Archelosauria</taxon>
        <taxon>Archosauria</taxon>
        <taxon>Crocodylia</taxon>
        <taxon>Longirostres</taxon>
        <taxon>Crocodylidae</taxon>
        <taxon>Crocodylus</taxon>
    </lineage>
</organism>
<accession>A0A7M4FM05</accession>
<evidence type="ECO:0000313" key="2">
    <source>
        <dbReference type="Ensembl" id="ENSCPRP00005026034.1"/>
    </source>
</evidence>
<proteinExistence type="predicted"/>
<sequence length="376" mass="44004">MSCPPGLQLDCERLLDDFQATDSVRFETFTELWRQRRFHTIFHGRIRPLELNKFTKKALDLARQYFLPPYTFQIRVGALYLLYGLYNTQLCQPKQKIRVSLRDWPEVQKFQQDLVDAQHYDAAYIYRKLRLAKAFHFTAMPKLLSYRVKKRVEETELKEEFRELSNRVSSVITSDTLEEFMNVHNHYQKMKCMISTDKSQPDKALSLIKNDFVISVNNIILEYQQWQQDKMNQLLKSKENEKLTEKPDEGNSQESEGSERASALAKIKQKSYSAVAEVSKSRRHRQVKLESSESGSDQGKLASPEEKRNQKRPQSTRKKSSPANRGVIKETISGKRKLPVIPEEDSSSEEGMTKILMTFEDLYIIIFYHLVFVLVQ</sequence>
<name>A0A7M4FM05_CROPO</name>
<dbReference type="GO" id="GO:0042795">
    <property type="term" value="P:snRNA transcription by RNA polymerase II"/>
    <property type="evidence" value="ECO:0007669"/>
    <property type="project" value="TreeGrafter"/>
</dbReference>
<dbReference type="GeneTree" id="ENSGT00390000018691"/>
<evidence type="ECO:0000313" key="3">
    <source>
        <dbReference type="Proteomes" id="UP000594220"/>
    </source>
</evidence>
<dbReference type="Pfam" id="PF09808">
    <property type="entry name" value="SNAPC1"/>
    <property type="match status" value="1"/>
</dbReference>
<dbReference type="PANTHER" id="PTHR15131:SF3">
    <property type="entry name" value="SNRNA-ACTIVATING PROTEIN COMPLEX SUBUNIT 1"/>
    <property type="match status" value="1"/>
</dbReference>
<feature type="compositionally biased region" description="Basic and acidic residues" evidence="1">
    <location>
        <begin position="239"/>
        <end position="249"/>
    </location>
</feature>
<reference evidence="2" key="1">
    <citation type="submission" date="2025-08" db="UniProtKB">
        <authorList>
            <consortium name="Ensembl"/>
        </authorList>
    </citation>
    <scope>IDENTIFICATION</scope>
</reference>
<gene>
    <name evidence="2" type="primary">SNAPC1</name>
</gene>
<dbReference type="OMA" id="RDDMQNV"/>
<dbReference type="AlphaFoldDB" id="A0A7M4FM05"/>
<dbReference type="GO" id="GO:0043565">
    <property type="term" value="F:sequence-specific DNA binding"/>
    <property type="evidence" value="ECO:0007669"/>
    <property type="project" value="TreeGrafter"/>
</dbReference>
<dbReference type="GO" id="GO:0005730">
    <property type="term" value="C:nucleolus"/>
    <property type="evidence" value="ECO:0007669"/>
    <property type="project" value="Ensembl"/>
</dbReference>
<dbReference type="GO" id="GO:0042796">
    <property type="term" value="P:snRNA transcription by RNA polymerase III"/>
    <property type="evidence" value="ECO:0007669"/>
    <property type="project" value="TreeGrafter"/>
</dbReference>
<feature type="region of interest" description="Disordered" evidence="1">
    <location>
        <begin position="239"/>
        <end position="336"/>
    </location>
</feature>
<protein>
    <submittedName>
        <fullName evidence="2">Small nuclear RNA activating complex polypeptide 1</fullName>
    </submittedName>
</protein>
<dbReference type="GO" id="GO:0005654">
    <property type="term" value="C:nucleoplasm"/>
    <property type="evidence" value="ECO:0007669"/>
    <property type="project" value="Ensembl"/>
</dbReference>
<dbReference type="GO" id="GO:0019185">
    <property type="term" value="C:snRNA-activating protein complex"/>
    <property type="evidence" value="ECO:0007669"/>
    <property type="project" value="TreeGrafter"/>
</dbReference>
<dbReference type="Proteomes" id="UP000594220">
    <property type="component" value="Unplaced"/>
</dbReference>
<dbReference type="InterPro" id="IPR019188">
    <property type="entry name" value="SNAPC1"/>
</dbReference>
<evidence type="ECO:0000256" key="1">
    <source>
        <dbReference type="SAM" id="MobiDB-lite"/>
    </source>
</evidence>
<reference evidence="2" key="2">
    <citation type="submission" date="2025-09" db="UniProtKB">
        <authorList>
            <consortium name="Ensembl"/>
        </authorList>
    </citation>
    <scope>IDENTIFICATION</scope>
</reference>
<dbReference type="Ensembl" id="ENSCPRT00005030427.1">
    <property type="protein sequence ID" value="ENSCPRP00005026034.1"/>
    <property type="gene ID" value="ENSCPRG00005018076.1"/>
</dbReference>
<feature type="compositionally biased region" description="Basic residues" evidence="1">
    <location>
        <begin position="309"/>
        <end position="320"/>
    </location>
</feature>
<keyword evidence="3" id="KW-1185">Reference proteome</keyword>
<dbReference type="PANTHER" id="PTHR15131">
    <property type="entry name" value="SMALL NUCLEAR RNA ACTIVATING COMPLEX, POLYPEPTIDE 1"/>
    <property type="match status" value="1"/>
</dbReference>